<name>A0ABR7DIJ5_9BACT</name>
<dbReference type="Pfam" id="PF13439">
    <property type="entry name" value="Glyco_transf_4"/>
    <property type="match status" value="1"/>
</dbReference>
<dbReference type="SUPFAM" id="SSF53756">
    <property type="entry name" value="UDP-Glycosyltransferase/glycogen phosphorylase"/>
    <property type="match status" value="1"/>
</dbReference>
<protein>
    <submittedName>
        <fullName evidence="3">Glycosyltransferase family 4 protein</fullName>
    </submittedName>
</protein>
<dbReference type="PANTHER" id="PTHR45947">
    <property type="entry name" value="SULFOQUINOVOSYL TRANSFERASE SQD2"/>
    <property type="match status" value="1"/>
</dbReference>
<reference evidence="3 4" key="1">
    <citation type="submission" date="2020-08" db="EMBL/GenBank/DDBJ databases">
        <title>Genome public.</title>
        <authorList>
            <person name="Liu C."/>
            <person name="Sun Q."/>
        </authorList>
    </citation>
    <scope>NUCLEOTIDE SEQUENCE [LARGE SCALE GENOMIC DNA]</scope>
    <source>
        <strain evidence="3 4">NSJ-79</strain>
    </source>
</reference>
<feature type="domain" description="Glycosyltransferase subfamily 4-like N-terminal" evidence="2">
    <location>
        <begin position="16"/>
        <end position="173"/>
    </location>
</feature>
<accession>A0ABR7DIJ5</accession>
<dbReference type="Gene3D" id="3.40.50.2000">
    <property type="entry name" value="Glycogen Phosphorylase B"/>
    <property type="match status" value="2"/>
</dbReference>
<dbReference type="RefSeq" id="WP_186928008.1">
    <property type="nucleotide sequence ID" value="NZ_JACOOJ010000001.1"/>
</dbReference>
<dbReference type="InterPro" id="IPR050194">
    <property type="entry name" value="Glycosyltransferase_grp1"/>
</dbReference>
<comment type="caution">
    <text evidence="3">The sequence shown here is derived from an EMBL/GenBank/DDBJ whole genome shotgun (WGS) entry which is preliminary data.</text>
</comment>
<dbReference type="InterPro" id="IPR028098">
    <property type="entry name" value="Glyco_trans_4-like_N"/>
</dbReference>
<dbReference type="Proteomes" id="UP000651475">
    <property type="component" value="Unassembled WGS sequence"/>
</dbReference>
<feature type="domain" description="Glycosyl transferase family 1" evidence="1">
    <location>
        <begin position="192"/>
        <end position="299"/>
    </location>
</feature>
<dbReference type="InterPro" id="IPR001296">
    <property type="entry name" value="Glyco_trans_1"/>
</dbReference>
<evidence type="ECO:0000259" key="1">
    <source>
        <dbReference type="Pfam" id="PF00534"/>
    </source>
</evidence>
<keyword evidence="4" id="KW-1185">Reference proteome</keyword>
<proteinExistence type="predicted"/>
<evidence type="ECO:0000259" key="2">
    <source>
        <dbReference type="Pfam" id="PF13439"/>
    </source>
</evidence>
<dbReference type="CDD" id="cd03801">
    <property type="entry name" value="GT4_PimA-like"/>
    <property type="match status" value="1"/>
</dbReference>
<evidence type="ECO:0000313" key="3">
    <source>
        <dbReference type="EMBL" id="MBC5631260.1"/>
    </source>
</evidence>
<dbReference type="PANTHER" id="PTHR45947:SF3">
    <property type="entry name" value="SULFOQUINOVOSYL TRANSFERASE SQD2"/>
    <property type="match status" value="1"/>
</dbReference>
<gene>
    <name evidence="3" type="ORF">H8S65_00505</name>
</gene>
<sequence length="359" mass="41681">MKIYVFGTRGFPGIQGGVEKHCEYLYTELSDQYNITVFRRKSYLPDTCLDNFDKIHFIDLPSTKVKGVETFIHSLLCALYCLIKRPDIVHIHNIGPGMFTPLLRLFGLKVVLTYHSPNYEHKKWNYMAKQILKLSEWLATHFASAIIFVNKKQMMRFNHTIQQKSSYIPNGVHIKPILSDSEYIEQLGLIPQEYILCVGRITQEKGFDYLIDAFIEAQIPNLKLVIAGGIDHKSDYAERLLQKARQYQIIMPGYTDGKNLQQLYSHARLFVLPSYNEGFPLVLLEAMSYRLPLLASNIEANLLLKLNENDYFKVGNVLDLAQCIQEKTCCSFKQEQYQLKEYTWKNIGLQVKQIYRSLK</sequence>
<organism evidence="3 4">
    <name type="scientific">Parabacteroides hominis</name>
    <dbReference type="NCBI Taxonomy" id="2763057"/>
    <lineage>
        <taxon>Bacteria</taxon>
        <taxon>Pseudomonadati</taxon>
        <taxon>Bacteroidota</taxon>
        <taxon>Bacteroidia</taxon>
        <taxon>Bacteroidales</taxon>
        <taxon>Tannerellaceae</taxon>
        <taxon>Parabacteroides</taxon>
    </lineage>
</organism>
<dbReference type="Pfam" id="PF00534">
    <property type="entry name" value="Glycos_transf_1"/>
    <property type="match status" value="1"/>
</dbReference>
<dbReference type="EMBL" id="JACOOJ010000001">
    <property type="protein sequence ID" value="MBC5631260.1"/>
    <property type="molecule type" value="Genomic_DNA"/>
</dbReference>
<evidence type="ECO:0000313" key="4">
    <source>
        <dbReference type="Proteomes" id="UP000651475"/>
    </source>
</evidence>